<name>W1PWU6_AMBTC</name>
<proteinExistence type="inferred from homology"/>
<evidence type="ECO:0000256" key="3">
    <source>
        <dbReference type="PROSITE-ProRule" id="PRU00708"/>
    </source>
</evidence>
<dbReference type="Pfam" id="PF12854">
    <property type="entry name" value="PPR_1"/>
    <property type="match status" value="1"/>
</dbReference>
<dbReference type="NCBIfam" id="TIGR00756">
    <property type="entry name" value="PPR"/>
    <property type="match status" value="2"/>
</dbReference>
<dbReference type="OMA" id="PNTATMV"/>
<sequence>MLKNDVKPTNFTFPPLLNACSRIPAAILGQQVHTQVAKLGLVSDIFTGNALVDMYSKCDCIVDAHRVFEEMPVKDQVSYNSMIHGYAKMGDLSCASHLFSEMPERNVISWTSLIGGYCRAGNIKEALETFKRMILSVEGPDPNTATMVSLLSACSSLCDLEAGRWVSCVIDINKVASSIVLNTSLIDMFVVEDSKHPQSEEIYDLLRGITKQLKVEGYVPELDLLLQSSEETQ</sequence>
<dbReference type="PROSITE" id="PS51375">
    <property type="entry name" value="PPR"/>
    <property type="match status" value="1"/>
</dbReference>
<evidence type="ECO:0000256" key="1">
    <source>
        <dbReference type="ARBA" id="ARBA00022737"/>
    </source>
</evidence>
<dbReference type="Gramene" id="ERN12379">
    <property type="protein sequence ID" value="ERN12379"/>
    <property type="gene ID" value="AMTR_s00025p00108510"/>
</dbReference>
<evidence type="ECO:0000313" key="5">
    <source>
        <dbReference type="Proteomes" id="UP000017836"/>
    </source>
</evidence>
<protein>
    <recommendedName>
        <fullName evidence="6">Pentatricopeptide repeat-containing protein</fullName>
    </recommendedName>
</protein>
<dbReference type="InterPro" id="IPR046960">
    <property type="entry name" value="PPR_At4g14850-like_plant"/>
</dbReference>
<accession>W1PWU6</accession>
<dbReference type="GO" id="GO:0003723">
    <property type="term" value="F:RNA binding"/>
    <property type="evidence" value="ECO:0007669"/>
    <property type="project" value="InterPro"/>
</dbReference>
<dbReference type="PANTHER" id="PTHR47926:SF436">
    <property type="entry name" value="PENTATRICOPEPTIDE REPEAT-CONTAINING PROTEIN ELI1, CHLOROPLASTIC-LIKE ISOFORM X2"/>
    <property type="match status" value="1"/>
</dbReference>
<comment type="similarity">
    <text evidence="2">Belongs to the PPR family. PCMP-E subfamily.</text>
</comment>
<dbReference type="Gene3D" id="1.25.40.10">
    <property type="entry name" value="Tetratricopeptide repeat domain"/>
    <property type="match status" value="1"/>
</dbReference>
<evidence type="ECO:0008006" key="6">
    <source>
        <dbReference type="Google" id="ProtNLM"/>
    </source>
</evidence>
<evidence type="ECO:0000256" key="2">
    <source>
        <dbReference type="ARBA" id="ARBA00061659"/>
    </source>
</evidence>
<dbReference type="GO" id="GO:0009451">
    <property type="term" value="P:RNA modification"/>
    <property type="evidence" value="ECO:0007669"/>
    <property type="project" value="InterPro"/>
</dbReference>
<evidence type="ECO:0000313" key="4">
    <source>
        <dbReference type="EMBL" id="ERN12379.1"/>
    </source>
</evidence>
<dbReference type="Pfam" id="PF01535">
    <property type="entry name" value="PPR"/>
    <property type="match status" value="1"/>
</dbReference>
<dbReference type="InterPro" id="IPR002885">
    <property type="entry name" value="PPR_rpt"/>
</dbReference>
<dbReference type="Proteomes" id="UP000017836">
    <property type="component" value="Unassembled WGS sequence"/>
</dbReference>
<dbReference type="Pfam" id="PF13041">
    <property type="entry name" value="PPR_2"/>
    <property type="match status" value="1"/>
</dbReference>
<keyword evidence="1" id="KW-0677">Repeat</keyword>
<dbReference type="PANTHER" id="PTHR47926">
    <property type="entry name" value="PENTATRICOPEPTIDE REPEAT-CONTAINING PROTEIN"/>
    <property type="match status" value="1"/>
</dbReference>
<keyword evidence="5" id="KW-1185">Reference proteome</keyword>
<gene>
    <name evidence="4" type="ORF">AMTR_s00025p00108510</name>
</gene>
<dbReference type="InterPro" id="IPR011990">
    <property type="entry name" value="TPR-like_helical_dom_sf"/>
</dbReference>
<dbReference type="eggNOG" id="KOG4197">
    <property type="taxonomic scope" value="Eukaryota"/>
</dbReference>
<dbReference type="AlphaFoldDB" id="W1PWU6"/>
<organism evidence="4 5">
    <name type="scientific">Amborella trichopoda</name>
    <dbReference type="NCBI Taxonomy" id="13333"/>
    <lineage>
        <taxon>Eukaryota</taxon>
        <taxon>Viridiplantae</taxon>
        <taxon>Streptophyta</taxon>
        <taxon>Embryophyta</taxon>
        <taxon>Tracheophyta</taxon>
        <taxon>Spermatophyta</taxon>
        <taxon>Magnoliopsida</taxon>
        <taxon>Amborellales</taxon>
        <taxon>Amborellaceae</taxon>
        <taxon>Amborella</taxon>
    </lineage>
</organism>
<reference evidence="5" key="1">
    <citation type="journal article" date="2013" name="Science">
        <title>The Amborella genome and the evolution of flowering plants.</title>
        <authorList>
            <consortium name="Amborella Genome Project"/>
        </authorList>
    </citation>
    <scope>NUCLEOTIDE SEQUENCE [LARGE SCALE GENOMIC DNA]</scope>
</reference>
<feature type="repeat" description="PPR" evidence="3">
    <location>
        <begin position="75"/>
        <end position="109"/>
    </location>
</feature>
<dbReference type="FunFam" id="1.25.40.10:FF:001214">
    <property type="entry name" value="Pentatricopeptide repeat-containing protein At2g20540"/>
    <property type="match status" value="1"/>
</dbReference>
<dbReference type="HOGENOM" id="CLU_1191289_0_0_1"/>
<dbReference type="EMBL" id="KI392614">
    <property type="protein sequence ID" value="ERN12379.1"/>
    <property type="molecule type" value="Genomic_DNA"/>
</dbReference>